<evidence type="ECO:0000313" key="3">
    <source>
        <dbReference type="Proteomes" id="UP000886741"/>
    </source>
</evidence>
<dbReference type="GO" id="GO:0006427">
    <property type="term" value="P:histidyl-tRNA aminoacylation"/>
    <property type="evidence" value="ECO:0007669"/>
    <property type="project" value="TreeGrafter"/>
</dbReference>
<dbReference type="GO" id="GO:0004821">
    <property type="term" value="F:histidine-tRNA ligase activity"/>
    <property type="evidence" value="ECO:0007669"/>
    <property type="project" value="TreeGrafter"/>
</dbReference>
<gene>
    <name evidence="2" type="ORF">IAA83_04365</name>
</gene>
<dbReference type="GO" id="GO:0016757">
    <property type="term" value="F:glycosyltransferase activity"/>
    <property type="evidence" value="ECO:0007669"/>
    <property type="project" value="UniProtKB-KW"/>
</dbReference>
<name>A0A9D1F9I1_9FIRM</name>
<dbReference type="GO" id="GO:0140096">
    <property type="term" value="F:catalytic activity, acting on a protein"/>
    <property type="evidence" value="ECO:0007669"/>
    <property type="project" value="UniProtKB-ARBA"/>
</dbReference>
<dbReference type="SUPFAM" id="SSF55681">
    <property type="entry name" value="Class II aaRS and biotin synthetases"/>
    <property type="match status" value="1"/>
</dbReference>
<comment type="caution">
    <text evidence="2">The sequence shown here is derived from an EMBL/GenBank/DDBJ whole genome shotgun (WGS) entry which is preliminary data.</text>
</comment>
<feature type="domain" description="Class II Histidinyl-tRNA synthetase (HisRS)-like catalytic core" evidence="1">
    <location>
        <begin position="4"/>
        <end position="300"/>
    </location>
</feature>
<dbReference type="PANTHER" id="PTHR43707:SF1">
    <property type="entry name" value="HISTIDINE--TRNA LIGASE, MITOCHONDRIAL-RELATED"/>
    <property type="match status" value="1"/>
</dbReference>
<dbReference type="Gene3D" id="3.30.930.10">
    <property type="entry name" value="Bira Bifunctional Protein, Domain 2"/>
    <property type="match status" value="1"/>
</dbReference>
<dbReference type="EMBL" id="DVJJ01000068">
    <property type="protein sequence ID" value="HIS64590.1"/>
    <property type="molecule type" value="Genomic_DNA"/>
</dbReference>
<keyword evidence="2" id="KW-0808">Transferase</keyword>
<reference evidence="2" key="2">
    <citation type="journal article" date="2021" name="PeerJ">
        <title>Extensive microbial diversity within the chicken gut microbiome revealed by metagenomics and culture.</title>
        <authorList>
            <person name="Gilroy R."/>
            <person name="Ravi A."/>
            <person name="Getino M."/>
            <person name="Pursley I."/>
            <person name="Horton D.L."/>
            <person name="Alikhan N.F."/>
            <person name="Baker D."/>
            <person name="Gharbi K."/>
            <person name="Hall N."/>
            <person name="Watson M."/>
            <person name="Adriaenssens E.M."/>
            <person name="Foster-Nyarko E."/>
            <person name="Jarju S."/>
            <person name="Secka A."/>
            <person name="Antonio M."/>
            <person name="Oren A."/>
            <person name="Chaudhuri R.R."/>
            <person name="La Ragione R."/>
            <person name="Hildebrand F."/>
            <person name="Pallen M.J."/>
        </authorList>
    </citation>
    <scope>NUCLEOTIDE SEQUENCE</scope>
    <source>
        <strain evidence="2">ChiBcec16-1751</strain>
    </source>
</reference>
<dbReference type="InterPro" id="IPR045864">
    <property type="entry name" value="aa-tRNA-synth_II/BPL/LPL"/>
</dbReference>
<dbReference type="GO" id="GO:0005737">
    <property type="term" value="C:cytoplasm"/>
    <property type="evidence" value="ECO:0007669"/>
    <property type="project" value="InterPro"/>
</dbReference>
<dbReference type="Pfam" id="PF13393">
    <property type="entry name" value="tRNA-synt_His"/>
    <property type="match status" value="1"/>
</dbReference>
<proteinExistence type="predicted"/>
<keyword evidence="2" id="KW-0328">Glycosyltransferase</keyword>
<dbReference type="PANTHER" id="PTHR43707">
    <property type="entry name" value="HISTIDYL-TRNA SYNTHETASE"/>
    <property type="match status" value="1"/>
</dbReference>
<dbReference type="InterPro" id="IPR041715">
    <property type="entry name" value="HisRS-like_core"/>
</dbReference>
<evidence type="ECO:0000259" key="1">
    <source>
        <dbReference type="Pfam" id="PF13393"/>
    </source>
</evidence>
<dbReference type="AlphaFoldDB" id="A0A9D1F9I1"/>
<accession>A0A9D1F9I1</accession>
<sequence>MESLESALRPEERTSLRLRSLYGRHGYRQYKVSKFEEYDLYARNKRFLVSDSVLTFTDTDGRLMALKPDVTLSIIKNAKDGEPGLQKLCYHETVYRPGGSGTFREIPQDGLECLGDLDLYTVCEVLMLAVRSLEAISDRCVLNLTHLGLLETVLDGLAADEATRAAILRCMARKSRHELETVCAGGGMEDEGIRRLLELTELHGQFTAVLPRLQAFPGVEAYVAELESMAALLADWGVADRVVLDFSLTGDLDYYSGVVFQGYVDGVPARVLSGGRYDKLMERLGKHSGAIGFAVYLDQLERLGNAPLRDVDALLLYDEDEDPKQVLQAVKLLGANGKTVRAQRGRGDATACGQVLQLKNGRLEILATDD</sequence>
<reference evidence="2" key="1">
    <citation type="submission" date="2020-10" db="EMBL/GenBank/DDBJ databases">
        <authorList>
            <person name="Gilroy R."/>
        </authorList>
    </citation>
    <scope>NUCLEOTIDE SEQUENCE</scope>
    <source>
        <strain evidence="2">ChiBcec16-1751</strain>
    </source>
</reference>
<evidence type="ECO:0000313" key="2">
    <source>
        <dbReference type="EMBL" id="HIS64590.1"/>
    </source>
</evidence>
<dbReference type="Proteomes" id="UP000886741">
    <property type="component" value="Unassembled WGS sequence"/>
</dbReference>
<dbReference type="InterPro" id="IPR004516">
    <property type="entry name" value="HisRS/HisZ"/>
</dbReference>
<protein>
    <submittedName>
        <fullName evidence="2">ATP phosphoribosyltransferase regulatory subunit</fullName>
    </submittedName>
</protein>
<organism evidence="2 3">
    <name type="scientific">Candidatus Avoscillospira avistercoris</name>
    <dbReference type="NCBI Taxonomy" id="2840707"/>
    <lineage>
        <taxon>Bacteria</taxon>
        <taxon>Bacillati</taxon>
        <taxon>Bacillota</taxon>
        <taxon>Clostridia</taxon>
        <taxon>Eubacteriales</taxon>
        <taxon>Oscillospiraceae</taxon>
        <taxon>Oscillospiraceae incertae sedis</taxon>
        <taxon>Candidatus Avoscillospira</taxon>
    </lineage>
</organism>